<dbReference type="Pfam" id="PF01381">
    <property type="entry name" value="HTH_3"/>
    <property type="match status" value="1"/>
</dbReference>
<evidence type="ECO:0000313" key="4">
    <source>
        <dbReference type="Proteomes" id="UP000316614"/>
    </source>
</evidence>
<dbReference type="RefSeq" id="WP_141613093.1">
    <property type="nucleotide sequence ID" value="NZ_CP041253.1"/>
</dbReference>
<evidence type="ECO:0000259" key="2">
    <source>
        <dbReference type="PROSITE" id="PS50943"/>
    </source>
</evidence>
<evidence type="ECO:0000313" key="3">
    <source>
        <dbReference type="EMBL" id="QDH77829.1"/>
    </source>
</evidence>
<dbReference type="OrthoDB" id="680449at2"/>
<protein>
    <submittedName>
        <fullName evidence="3">Helix-turn-helix domain-containing protein</fullName>
    </submittedName>
</protein>
<dbReference type="Gene3D" id="1.10.260.40">
    <property type="entry name" value="lambda repressor-like DNA-binding domains"/>
    <property type="match status" value="1"/>
</dbReference>
<accession>A0A514CDD2</accession>
<evidence type="ECO:0000256" key="1">
    <source>
        <dbReference type="SAM" id="MobiDB-lite"/>
    </source>
</evidence>
<feature type="domain" description="HTH cro/C1-type" evidence="2">
    <location>
        <begin position="44"/>
        <end position="99"/>
    </location>
</feature>
<proteinExistence type="predicted"/>
<dbReference type="GO" id="GO:0003677">
    <property type="term" value="F:DNA binding"/>
    <property type="evidence" value="ECO:0007669"/>
    <property type="project" value="InterPro"/>
</dbReference>
<organism evidence="3 4">
    <name type="scientific">Echinicola soli</name>
    <dbReference type="NCBI Taxonomy" id="2591634"/>
    <lineage>
        <taxon>Bacteria</taxon>
        <taxon>Pseudomonadati</taxon>
        <taxon>Bacteroidota</taxon>
        <taxon>Cytophagia</taxon>
        <taxon>Cytophagales</taxon>
        <taxon>Cyclobacteriaceae</taxon>
        <taxon>Echinicola</taxon>
    </lineage>
</organism>
<dbReference type="KEGG" id="echi:FKX85_01715"/>
<feature type="region of interest" description="Disordered" evidence="1">
    <location>
        <begin position="1"/>
        <end position="21"/>
    </location>
</feature>
<dbReference type="Proteomes" id="UP000316614">
    <property type="component" value="Chromosome"/>
</dbReference>
<name>A0A514CDD2_9BACT</name>
<dbReference type="EMBL" id="CP041253">
    <property type="protein sequence ID" value="QDH77829.1"/>
    <property type="molecule type" value="Genomic_DNA"/>
</dbReference>
<dbReference type="SUPFAM" id="SSF47413">
    <property type="entry name" value="lambda repressor-like DNA-binding domains"/>
    <property type="match status" value="1"/>
</dbReference>
<feature type="compositionally biased region" description="Basic and acidic residues" evidence="1">
    <location>
        <begin position="1"/>
        <end position="12"/>
    </location>
</feature>
<reference evidence="3 4" key="1">
    <citation type="submission" date="2019-06" db="EMBL/GenBank/DDBJ databases">
        <title>Echinicola alkalisoli sp. nov. isolated from saline soil.</title>
        <authorList>
            <person name="Sun J.-Q."/>
            <person name="Xu L."/>
        </authorList>
    </citation>
    <scope>NUCLEOTIDE SEQUENCE [LARGE SCALE GENOMIC DNA]</scope>
    <source>
        <strain evidence="3 4">LN3S3</strain>
    </source>
</reference>
<dbReference type="CDD" id="cd00093">
    <property type="entry name" value="HTH_XRE"/>
    <property type="match status" value="1"/>
</dbReference>
<dbReference type="PROSITE" id="PS50943">
    <property type="entry name" value="HTH_CROC1"/>
    <property type="match status" value="1"/>
</dbReference>
<dbReference type="InterPro" id="IPR010982">
    <property type="entry name" value="Lambda_DNA-bd_dom_sf"/>
</dbReference>
<keyword evidence="4" id="KW-1185">Reference proteome</keyword>
<dbReference type="AlphaFoldDB" id="A0A514CDD2"/>
<sequence>MNNLEKKIRELANKSPRSGWKEKVEWRRENRDWLRRSSETAFRVLERLDELGWRKADLAREMNVSAQQVSKIVKGEENFTYSTIVKLEKALGIQLLTILSEDEEVVKKERAEYKVVNEIRIDEKLGAFNTAVFINPRGKYGQNEYSEAS</sequence>
<dbReference type="InterPro" id="IPR001387">
    <property type="entry name" value="Cro/C1-type_HTH"/>
</dbReference>
<gene>
    <name evidence="3" type="ORF">FKX85_01715</name>
</gene>
<dbReference type="SMART" id="SM00530">
    <property type="entry name" value="HTH_XRE"/>
    <property type="match status" value="1"/>
</dbReference>